<dbReference type="SUPFAM" id="SSF53756">
    <property type="entry name" value="UDP-Glycosyltransferase/glycogen phosphorylase"/>
    <property type="match status" value="1"/>
</dbReference>
<dbReference type="GO" id="GO:0016757">
    <property type="term" value="F:glycosyltransferase activity"/>
    <property type="evidence" value="ECO:0007669"/>
    <property type="project" value="InterPro"/>
</dbReference>
<reference evidence="3 4" key="1">
    <citation type="submission" date="2016-01" db="EMBL/GenBank/DDBJ databases">
        <authorList>
            <person name="McClelland M."/>
            <person name="Jain A."/>
            <person name="Saraogi P."/>
            <person name="Mendelson R."/>
            <person name="Westerman R."/>
            <person name="SanMiguel P."/>
            <person name="Csonka L."/>
        </authorList>
    </citation>
    <scope>NUCLEOTIDE SEQUENCE [LARGE SCALE GENOMIC DNA]</scope>
    <source>
        <strain evidence="3 4">NCPPB 2472</strain>
    </source>
</reference>
<dbReference type="InterPro" id="IPR001296">
    <property type="entry name" value="Glyco_trans_1"/>
</dbReference>
<dbReference type="RefSeq" id="WP_060783655.1">
    <property type="nucleotide sequence ID" value="NZ_CP014135.1"/>
</dbReference>
<evidence type="ECO:0000256" key="1">
    <source>
        <dbReference type="ARBA" id="ARBA00022679"/>
    </source>
</evidence>
<evidence type="ECO:0000313" key="4">
    <source>
        <dbReference type="Proteomes" id="UP000063229"/>
    </source>
</evidence>
<dbReference type="Pfam" id="PF00534">
    <property type="entry name" value="Glycos_transf_1"/>
    <property type="match status" value="1"/>
</dbReference>
<name>A0A0X1T5Z6_PSEAA</name>
<proteinExistence type="predicted"/>
<protein>
    <submittedName>
        <fullName evidence="3">Glycosytransferase</fullName>
    </submittedName>
</protein>
<keyword evidence="1 3" id="KW-0808">Transferase</keyword>
<feature type="domain" description="Glycosyl transferase family 1" evidence="2">
    <location>
        <begin position="574"/>
        <end position="727"/>
    </location>
</feature>
<keyword evidence="4" id="KW-1185">Reference proteome</keyword>
<dbReference type="PANTHER" id="PTHR46401">
    <property type="entry name" value="GLYCOSYLTRANSFERASE WBBK-RELATED"/>
    <property type="match status" value="1"/>
</dbReference>
<accession>A0A0X1T5Z6</accession>
<dbReference type="Proteomes" id="UP000063229">
    <property type="component" value="Chromosome"/>
</dbReference>
<evidence type="ECO:0000259" key="2">
    <source>
        <dbReference type="Pfam" id="PF00534"/>
    </source>
</evidence>
<organism evidence="3 4">
    <name type="scientific">Pseudomonas agarici</name>
    <dbReference type="NCBI Taxonomy" id="46677"/>
    <lineage>
        <taxon>Bacteria</taxon>
        <taxon>Pseudomonadati</taxon>
        <taxon>Pseudomonadota</taxon>
        <taxon>Gammaproteobacteria</taxon>
        <taxon>Pseudomonadales</taxon>
        <taxon>Pseudomonadaceae</taxon>
        <taxon>Pseudomonas</taxon>
    </lineage>
</organism>
<dbReference type="Gene3D" id="3.40.50.2000">
    <property type="entry name" value="Glycogen Phosphorylase B"/>
    <property type="match status" value="1"/>
</dbReference>
<sequence>MKTLRVLWLLNHTTLRKFEIEQLRACGVSEIFLPKSFAYDEGNLSASIDFSQDATLSLSAESLAVLNAQDWYSSPSDEAWDIVNRHFDIAIIGFFPKQIESTVYRFHGSVILRVFGLSAGYSYSQLLYEEVGEAVVRKIKSMGARFWFGVGYEHLSDNECHFLADRTCFLPMGLKDIDRVGGWQGMLNKILFVCPRIGSSPYFENIYRTFVRDFAGFDYSVGGAQPIAVSDVRVLGFVSSEQHEYNMKQHKLMFYHSTEPNHIHYHPFEAVKQGMPLLFMAGGMLDKMGGLVLPGRCKSIAEARTKARRLLANDEKLIKSICESQVCLLDRMSAGYCKQFWSAGFAKVIAARAVALSESLSRPRKRKRIGVILPIEYRGGSLRGAILLARALSVGSRQAGEDADIVFLHLDSPEVYSPELFDDVPTDISVRPFRWMVLSRDAARRAMRYAGHEGWEPDSERYLAVDDGIHSLEDCDLWLVVSDRLSAPLLPIKPAILMVYDYLQRYVRILPDGADQPYLDAARRATKVLVTTRFTHNDVLQYAGVAPDKVFKLPMLAPDLYPDTPIFPRDPQAPAYFLWTSNLAMHKNHENALKALKIYYEEMQGELVCFLVGVETEKLLKGDLRRPRRLAELVKKSVPLSKQLTIRGELPDRDYRQLLANAAFLWHAGAIDNGTFSVVEAASLGVPALSSDYPAMREIDQQFSLGVSWMDAFEPRQMAAGLKEMERSYRALRTCLPDRSKMLEQGLEALAGDYWRVVRTCL</sequence>
<dbReference type="EMBL" id="CP014135">
    <property type="protein sequence ID" value="AMB87544.1"/>
    <property type="molecule type" value="Genomic_DNA"/>
</dbReference>
<dbReference type="PANTHER" id="PTHR46401:SF2">
    <property type="entry name" value="GLYCOSYLTRANSFERASE WBBK-RELATED"/>
    <property type="match status" value="1"/>
</dbReference>
<dbReference type="AlphaFoldDB" id="A0A0X1T5Z6"/>
<dbReference type="STRING" id="46677.AWM79_20505"/>
<evidence type="ECO:0000313" key="3">
    <source>
        <dbReference type="EMBL" id="AMB87544.1"/>
    </source>
</evidence>
<dbReference type="KEGG" id="pagb:AWM79_20505"/>
<gene>
    <name evidence="3" type="ORF">AWM79_20505</name>
</gene>